<keyword evidence="3" id="KW-0238">DNA-binding</keyword>
<dbReference type="InterPro" id="IPR044810">
    <property type="entry name" value="WRKY_plant"/>
</dbReference>
<dbReference type="SMART" id="SM00774">
    <property type="entry name" value="WRKY"/>
    <property type="match status" value="1"/>
</dbReference>
<dbReference type="GO" id="GO:0005634">
    <property type="term" value="C:nucleus"/>
    <property type="evidence" value="ECO:0007669"/>
    <property type="project" value="UniProtKB-SubCell"/>
</dbReference>
<dbReference type="GO" id="GO:0043565">
    <property type="term" value="F:sequence-specific DNA binding"/>
    <property type="evidence" value="ECO:0007669"/>
    <property type="project" value="InterPro"/>
</dbReference>
<evidence type="ECO:0000313" key="9">
    <source>
        <dbReference type="Proteomes" id="UP001293593"/>
    </source>
</evidence>
<accession>A0AAE1IYH4</accession>
<evidence type="ECO:0000259" key="7">
    <source>
        <dbReference type="PROSITE" id="PS50811"/>
    </source>
</evidence>
<organism evidence="8 9">
    <name type="scientific">Acacia crassicarpa</name>
    <name type="common">northern wattle</name>
    <dbReference type="NCBI Taxonomy" id="499986"/>
    <lineage>
        <taxon>Eukaryota</taxon>
        <taxon>Viridiplantae</taxon>
        <taxon>Streptophyta</taxon>
        <taxon>Embryophyta</taxon>
        <taxon>Tracheophyta</taxon>
        <taxon>Spermatophyta</taxon>
        <taxon>Magnoliopsida</taxon>
        <taxon>eudicotyledons</taxon>
        <taxon>Gunneridae</taxon>
        <taxon>Pentapetalae</taxon>
        <taxon>rosids</taxon>
        <taxon>fabids</taxon>
        <taxon>Fabales</taxon>
        <taxon>Fabaceae</taxon>
        <taxon>Caesalpinioideae</taxon>
        <taxon>mimosoid clade</taxon>
        <taxon>Acacieae</taxon>
        <taxon>Acacia</taxon>
    </lineage>
</organism>
<evidence type="ECO:0000313" key="8">
    <source>
        <dbReference type="EMBL" id="KAK4259321.1"/>
    </source>
</evidence>
<comment type="subcellular location">
    <subcellularLocation>
        <location evidence="1">Nucleus</location>
    </subcellularLocation>
</comment>
<name>A0AAE1IYH4_9FABA</name>
<feature type="region of interest" description="Disordered" evidence="6">
    <location>
        <begin position="66"/>
        <end position="153"/>
    </location>
</feature>
<comment type="caution">
    <text evidence="8">The sequence shown here is derived from an EMBL/GenBank/DDBJ whole genome shotgun (WGS) entry which is preliminary data.</text>
</comment>
<dbReference type="PROSITE" id="PS50811">
    <property type="entry name" value="WRKY"/>
    <property type="match status" value="1"/>
</dbReference>
<evidence type="ECO:0000256" key="1">
    <source>
        <dbReference type="ARBA" id="ARBA00004123"/>
    </source>
</evidence>
<dbReference type="PANTHER" id="PTHR31221">
    <property type="entry name" value="WRKY TRANSCRIPTION FACTOR PROTEIN 1-RELATED"/>
    <property type="match status" value="1"/>
</dbReference>
<reference evidence="8" key="1">
    <citation type="submission" date="2023-10" db="EMBL/GenBank/DDBJ databases">
        <title>Chromosome-level genome of the transformable northern wattle, Acacia crassicarpa.</title>
        <authorList>
            <person name="Massaro I."/>
            <person name="Sinha N.R."/>
            <person name="Poethig S."/>
            <person name="Leichty A.R."/>
        </authorList>
    </citation>
    <scope>NUCLEOTIDE SEQUENCE</scope>
    <source>
        <strain evidence="8">Acra3RX</strain>
        <tissue evidence="8">Leaf</tissue>
    </source>
</reference>
<dbReference type="Pfam" id="PF03106">
    <property type="entry name" value="WRKY"/>
    <property type="match status" value="1"/>
</dbReference>
<evidence type="ECO:0000256" key="4">
    <source>
        <dbReference type="ARBA" id="ARBA00023163"/>
    </source>
</evidence>
<feature type="compositionally biased region" description="Basic residues" evidence="6">
    <location>
        <begin position="136"/>
        <end position="145"/>
    </location>
</feature>
<evidence type="ECO:0000256" key="5">
    <source>
        <dbReference type="ARBA" id="ARBA00023242"/>
    </source>
</evidence>
<dbReference type="InterPro" id="IPR036576">
    <property type="entry name" value="WRKY_dom_sf"/>
</dbReference>
<dbReference type="Gene3D" id="2.20.25.80">
    <property type="entry name" value="WRKY domain"/>
    <property type="match status" value="1"/>
</dbReference>
<keyword evidence="2" id="KW-0805">Transcription regulation</keyword>
<keyword evidence="9" id="KW-1185">Reference proteome</keyword>
<evidence type="ECO:0000256" key="3">
    <source>
        <dbReference type="ARBA" id="ARBA00023125"/>
    </source>
</evidence>
<dbReference type="FunFam" id="2.20.25.80:FF:000003">
    <property type="entry name" value="WRKY transcription factor 57"/>
    <property type="match status" value="1"/>
</dbReference>
<feature type="compositionally biased region" description="Polar residues" evidence="6">
    <location>
        <begin position="66"/>
        <end position="75"/>
    </location>
</feature>
<dbReference type="AlphaFoldDB" id="A0AAE1IYH4"/>
<dbReference type="PANTHER" id="PTHR31221:SF320">
    <property type="entry name" value="WRKY TRANSCRIPTION FACTOR 20"/>
    <property type="match status" value="1"/>
</dbReference>
<gene>
    <name evidence="8" type="ORF">QN277_005663</name>
</gene>
<keyword evidence="4" id="KW-0804">Transcription</keyword>
<dbReference type="SUPFAM" id="SSF118290">
    <property type="entry name" value="WRKY DNA-binding domain"/>
    <property type="match status" value="1"/>
</dbReference>
<evidence type="ECO:0000256" key="2">
    <source>
        <dbReference type="ARBA" id="ARBA00023015"/>
    </source>
</evidence>
<feature type="compositionally biased region" description="Basic and acidic residues" evidence="6">
    <location>
        <begin position="119"/>
        <end position="135"/>
    </location>
</feature>
<keyword evidence="5" id="KW-0539">Nucleus</keyword>
<feature type="domain" description="WRKY" evidence="7">
    <location>
        <begin position="160"/>
        <end position="225"/>
    </location>
</feature>
<proteinExistence type="predicted"/>
<protein>
    <recommendedName>
        <fullName evidence="7">WRKY domain-containing protein</fullName>
    </recommendedName>
</protein>
<dbReference type="Proteomes" id="UP001293593">
    <property type="component" value="Unassembled WGS sequence"/>
</dbReference>
<dbReference type="GO" id="GO:0003700">
    <property type="term" value="F:DNA-binding transcription factor activity"/>
    <property type="evidence" value="ECO:0007669"/>
    <property type="project" value="InterPro"/>
</dbReference>
<dbReference type="InterPro" id="IPR003657">
    <property type="entry name" value="WRKY_dom"/>
</dbReference>
<sequence>MSDEHNKELYDRGRSTMYSSSLSYDSQAFDPSSYMSLTEYLQIGTMDYNSLATSFGLSEVLISSADQQGNTQKPSSGDIADCGVAGAGGETPLLTQNSSLSSSCSEPGAEEEDSGKNTVVDDHNRAKGEEEAEKSKKGKKGKKKGEKKEKEPRFAFMTKSEVDQLEDGYRWRKYGQKAVKNSPYPRSYYRCTTQKCTVKKRVERSFEDPTTVITTYEGQHNHPVPTSLRGNYNSAAMFTPSSSSSSSSTSSSSSFLSPLMMIPTLPFPHHQDLLRLHGASNNMNNNSLYYSHNYANPNSVHQYRHHNYHHQVPLPDQHHDNGLLQDLIPSSMFFKQEPRE</sequence>
<dbReference type="EMBL" id="JAWXYG010000011">
    <property type="protein sequence ID" value="KAK4259321.1"/>
    <property type="molecule type" value="Genomic_DNA"/>
</dbReference>
<evidence type="ECO:0000256" key="6">
    <source>
        <dbReference type="SAM" id="MobiDB-lite"/>
    </source>
</evidence>